<sequence>MNVITQKARAGQYLLSTVGTLSADLAQLAAGPALPSGQILSFDEKTQLYSAYATPAEGSKAVVKATAILYAPAGEREAPLQVTITARLAEVSAAELTGLDAQVTAQLAELHIIVR</sequence>
<dbReference type="RefSeq" id="WP_115227919.1">
    <property type="nucleotide sequence ID" value="NZ_CAWOLO010000025.1"/>
</dbReference>
<organism evidence="1 3">
    <name type="scientific">Iodobacter fluviatilis</name>
    <dbReference type="NCBI Taxonomy" id="537"/>
    <lineage>
        <taxon>Bacteria</taxon>
        <taxon>Pseudomonadati</taxon>
        <taxon>Pseudomonadota</taxon>
        <taxon>Betaproteobacteria</taxon>
        <taxon>Neisseriales</taxon>
        <taxon>Chitinibacteraceae</taxon>
        <taxon>Iodobacter</taxon>
    </lineage>
</organism>
<protein>
    <submittedName>
        <fullName evidence="2">Bacteriophage lambda head decoration protein D</fullName>
    </submittedName>
</protein>
<dbReference type="OrthoDB" id="9182233at2"/>
<gene>
    <name evidence="2" type="ORF">EV682_12526</name>
    <name evidence="1" type="ORF">NCTC11159_02816</name>
</gene>
<dbReference type="EMBL" id="SMBT01000025">
    <property type="protein sequence ID" value="TCU81223.1"/>
    <property type="molecule type" value="Genomic_DNA"/>
</dbReference>
<name>A0A377QAW2_9NEIS</name>
<dbReference type="InterPro" id="IPR004195">
    <property type="entry name" value="Head_decoration_D"/>
</dbReference>
<keyword evidence="4" id="KW-1185">Reference proteome</keyword>
<dbReference type="EMBL" id="UGHR01000001">
    <property type="protein sequence ID" value="STQ91739.1"/>
    <property type="molecule type" value="Genomic_DNA"/>
</dbReference>
<evidence type="ECO:0000313" key="4">
    <source>
        <dbReference type="Proteomes" id="UP000295794"/>
    </source>
</evidence>
<dbReference type="Pfam" id="PF02924">
    <property type="entry name" value="HDPD"/>
    <property type="match status" value="1"/>
</dbReference>
<reference evidence="2 4" key="2">
    <citation type="submission" date="2019-03" db="EMBL/GenBank/DDBJ databases">
        <title>Genomic Encyclopedia of Type Strains, Phase IV (KMG-IV): sequencing the most valuable type-strain genomes for metagenomic binning, comparative biology and taxonomic classification.</title>
        <authorList>
            <person name="Goeker M."/>
        </authorList>
    </citation>
    <scope>NUCLEOTIDE SEQUENCE [LARGE SCALE GENOMIC DNA]</scope>
    <source>
        <strain evidence="2 4">DSM 3764</strain>
    </source>
</reference>
<dbReference type="Proteomes" id="UP000255108">
    <property type="component" value="Unassembled WGS sequence"/>
</dbReference>
<evidence type="ECO:0000313" key="3">
    <source>
        <dbReference type="Proteomes" id="UP000255108"/>
    </source>
</evidence>
<reference evidence="1 3" key="1">
    <citation type="submission" date="2018-06" db="EMBL/GenBank/DDBJ databases">
        <authorList>
            <consortium name="Pathogen Informatics"/>
            <person name="Doyle S."/>
        </authorList>
    </citation>
    <scope>NUCLEOTIDE SEQUENCE [LARGE SCALE GENOMIC DNA]</scope>
    <source>
        <strain evidence="1 3">NCTC11159</strain>
    </source>
</reference>
<dbReference type="AlphaFoldDB" id="A0A377QAW2"/>
<dbReference type="Proteomes" id="UP000295794">
    <property type="component" value="Unassembled WGS sequence"/>
</dbReference>
<accession>A0A377QAW2</accession>
<proteinExistence type="predicted"/>
<evidence type="ECO:0000313" key="2">
    <source>
        <dbReference type="EMBL" id="TCU81223.1"/>
    </source>
</evidence>
<evidence type="ECO:0000313" key="1">
    <source>
        <dbReference type="EMBL" id="STQ91739.1"/>
    </source>
</evidence>